<proteinExistence type="predicted"/>
<protein>
    <submittedName>
        <fullName evidence="1">Uncharacterized protein</fullName>
    </submittedName>
</protein>
<evidence type="ECO:0000313" key="2">
    <source>
        <dbReference type="Proteomes" id="UP000275408"/>
    </source>
</evidence>
<dbReference type="AlphaFoldDB" id="A0A3M6TPL5"/>
<dbReference type="EMBL" id="RCHS01003241">
    <property type="protein sequence ID" value="RMX43198.1"/>
    <property type="molecule type" value="Genomic_DNA"/>
</dbReference>
<comment type="caution">
    <text evidence="1">The sequence shown here is derived from an EMBL/GenBank/DDBJ whole genome shotgun (WGS) entry which is preliminary data.</text>
</comment>
<organism evidence="1 2">
    <name type="scientific">Pocillopora damicornis</name>
    <name type="common">Cauliflower coral</name>
    <name type="synonym">Millepora damicornis</name>
    <dbReference type="NCBI Taxonomy" id="46731"/>
    <lineage>
        <taxon>Eukaryota</taxon>
        <taxon>Metazoa</taxon>
        <taxon>Cnidaria</taxon>
        <taxon>Anthozoa</taxon>
        <taxon>Hexacorallia</taxon>
        <taxon>Scleractinia</taxon>
        <taxon>Astrocoeniina</taxon>
        <taxon>Pocilloporidae</taxon>
        <taxon>Pocillopora</taxon>
    </lineage>
</organism>
<accession>A0A3M6TPL5</accession>
<reference evidence="1 2" key="1">
    <citation type="journal article" date="2018" name="Sci. Rep.">
        <title>Comparative analysis of the Pocillopora damicornis genome highlights role of immune system in coral evolution.</title>
        <authorList>
            <person name="Cunning R."/>
            <person name="Bay R.A."/>
            <person name="Gillette P."/>
            <person name="Baker A.C."/>
            <person name="Traylor-Knowles N."/>
        </authorList>
    </citation>
    <scope>NUCLEOTIDE SEQUENCE [LARGE SCALE GENOMIC DNA]</scope>
    <source>
        <strain evidence="1">RSMAS</strain>
        <tissue evidence="1">Whole animal</tissue>
    </source>
</reference>
<evidence type="ECO:0000313" key="1">
    <source>
        <dbReference type="EMBL" id="RMX43198.1"/>
    </source>
</evidence>
<keyword evidence="2" id="KW-1185">Reference proteome</keyword>
<name>A0A3M6TPL5_POCDA</name>
<dbReference type="Proteomes" id="UP000275408">
    <property type="component" value="Unassembled WGS sequence"/>
</dbReference>
<gene>
    <name evidence="1" type="ORF">pdam_00009753</name>
</gene>
<sequence>MASRLSFVAEKTKYLTEPISQQYSLTGWLQLVQKITSPGITNTAIKISATAKLTRKVFIKQLLKWLFLRRIRQVTPLPIIITPDNNPSNTKKIMSNHSSHPDFDADEFRAKTAGNVFVGLRIDKVQNNSENHKGRGLCLLRKPQKKVKQTKA</sequence>